<dbReference type="AlphaFoldDB" id="H1W1C2"/>
<dbReference type="Proteomes" id="UP000007174">
    <property type="component" value="Unassembled WGS sequence"/>
</dbReference>
<reference evidence="2" key="1">
    <citation type="journal article" date="2012" name="Nat. Genet.">
        <title>Lifestyle transitions in plant pathogenic Colletotrichum fungi deciphered by genome and transcriptome analyses.</title>
        <authorList>
            <person name="O'Connell R.J."/>
            <person name="Thon M.R."/>
            <person name="Hacquard S."/>
            <person name="Amyotte S.G."/>
            <person name="Kleemann J."/>
            <person name="Torres M.F."/>
            <person name="Damm U."/>
            <person name="Buiate E.A."/>
            <person name="Epstein L."/>
            <person name="Alkan N."/>
            <person name="Altmueller J."/>
            <person name="Alvarado-Balderrama L."/>
            <person name="Bauser C.A."/>
            <person name="Becker C."/>
            <person name="Birren B.W."/>
            <person name="Chen Z."/>
            <person name="Choi J."/>
            <person name="Crouch J.A."/>
            <person name="Duvick J.P."/>
            <person name="Farman M.A."/>
            <person name="Gan P."/>
            <person name="Heiman D."/>
            <person name="Henrissat B."/>
            <person name="Howard R.J."/>
            <person name="Kabbage M."/>
            <person name="Koch C."/>
            <person name="Kracher B."/>
            <person name="Kubo Y."/>
            <person name="Law A.D."/>
            <person name="Lebrun M.-H."/>
            <person name="Lee Y.-H."/>
            <person name="Miyara I."/>
            <person name="Moore N."/>
            <person name="Neumann U."/>
            <person name="Nordstroem K."/>
            <person name="Panaccione D.G."/>
            <person name="Panstruga R."/>
            <person name="Place M."/>
            <person name="Proctor R.H."/>
            <person name="Prusky D."/>
            <person name="Rech G."/>
            <person name="Reinhardt R."/>
            <person name="Rollins J.A."/>
            <person name="Rounsley S."/>
            <person name="Schardl C.L."/>
            <person name="Schwartz D.C."/>
            <person name="Shenoy N."/>
            <person name="Shirasu K."/>
            <person name="Sikhakolli U.R."/>
            <person name="Stueber K."/>
            <person name="Sukno S.A."/>
            <person name="Sweigard J.A."/>
            <person name="Takano Y."/>
            <person name="Takahara H."/>
            <person name="Trail F."/>
            <person name="van der Does H.C."/>
            <person name="Voll L.M."/>
            <person name="Will I."/>
            <person name="Young S."/>
            <person name="Zeng Q."/>
            <person name="Zhang J."/>
            <person name="Zhou S."/>
            <person name="Dickman M.B."/>
            <person name="Schulze-Lefert P."/>
            <person name="Ver Loren van Themaat E."/>
            <person name="Ma L.-J."/>
            <person name="Vaillancourt L.J."/>
        </authorList>
    </citation>
    <scope>NUCLEOTIDE SEQUENCE [LARGE SCALE GENOMIC DNA]</scope>
    <source>
        <strain evidence="2">IMI 349063</strain>
    </source>
</reference>
<gene>
    <name evidence="1" type="ORF">CH063_15086</name>
</gene>
<dbReference type="STRING" id="759273.H1W1C2"/>
<accession>H1W1C2</accession>
<sequence length="53" mass="6018">MIKLDFALQVHGLPSIESAGFATYTRYLDQQRRHAEAAKLFWSETLADAVPRP</sequence>
<organism evidence="1 2">
    <name type="scientific">Colletotrichum higginsianum (strain IMI 349063)</name>
    <name type="common">Crucifer anthracnose fungus</name>
    <dbReference type="NCBI Taxonomy" id="759273"/>
    <lineage>
        <taxon>Eukaryota</taxon>
        <taxon>Fungi</taxon>
        <taxon>Dikarya</taxon>
        <taxon>Ascomycota</taxon>
        <taxon>Pezizomycotina</taxon>
        <taxon>Sordariomycetes</taxon>
        <taxon>Hypocreomycetidae</taxon>
        <taxon>Glomerellales</taxon>
        <taxon>Glomerellaceae</taxon>
        <taxon>Colletotrichum</taxon>
        <taxon>Colletotrichum destructivum species complex</taxon>
    </lineage>
</organism>
<dbReference type="EMBL" id="CACQ02008541">
    <property type="protein sequence ID" value="CCF46285.1"/>
    <property type="molecule type" value="Genomic_DNA"/>
</dbReference>
<evidence type="ECO:0000313" key="1">
    <source>
        <dbReference type="EMBL" id="CCF46285.1"/>
    </source>
</evidence>
<name>H1W1C2_COLHI</name>
<protein>
    <submittedName>
        <fullName evidence="1">Uncharacterized protein</fullName>
    </submittedName>
</protein>
<dbReference type="HOGENOM" id="CLU_3074171_0_0_1"/>
<proteinExistence type="predicted"/>
<feature type="non-terminal residue" evidence="1">
    <location>
        <position position="53"/>
    </location>
</feature>
<evidence type="ECO:0000313" key="2">
    <source>
        <dbReference type="Proteomes" id="UP000007174"/>
    </source>
</evidence>